<protein>
    <submittedName>
        <fullName evidence="2">Aldolase</fullName>
    </submittedName>
</protein>
<dbReference type="GO" id="GO:0006109">
    <property type="term" value="P:regulation of carbohydrate metabolic process"/>
    <property type="evidence" value="ECO:0007669"/>
    <property type="project" value="InterPro"/>
</dbReference>
<name>A0A549SWD1_METSR</name>
<dbReference type="InterPro" id="IPR027417">
    <property type="entry name" value="P-loop_NTPase"/>
</dbReference>
<dbReference type="GO" id="GO:0000155">
    <property type="term" value="F:phosphorelay sensor kinase activity"/>
    <property type="evidence" value="ECO:0007669"/>
    <property type="project" value="InterPro"/>
</dbReference>
<reference evidence="2 3" key="1">
    <citation type="submission" date="2019-07" db="EMBL/GenBank/DDBJ databases">
        <title>Ln-dependent methylotrophs.</title>
        <authorList>
            <person name="Tani A."/>
        </authorList>
    </citation>
    <scope>NUCLEOTIDE SEQUENCE [LARGE SCALE GENOMIC DNA]</scope>
    <source>
        <strain evidence="2 3">SM89A</strain>
    </source>
</reference>
<dbReference type="EMBL" id="VJMF01000040">
    <property type="protein sequence ID" value="TRL33936.1"/>
    <property type="molecule type" value="Genomic_DNA"/>
</dbReference>
<dbReference type="RefSeq" id="WP_142862937.1">
    <property type="nucleotide sequence ID" value="NZ_VJMF01000040.1"/>
</dbReference>
<dbReference type="CDD" id="cd01918">
    <property type="entry name" value="HprK_C"/>
    <property type="match status" value="1"/>
</dbReference>
<dbReference type="Proteomes" id="UP000316781">
    <property type="component" value="Unassembled WGS sequence"/>
</dbReference>
<dbReference type="InterPro" id="IPR011104">
    <property type="entry name" value="Hpr_kin/Pase_C"/>
</dbReference>
<evidence type="ECO:0000259" key="1">
    <source>
        <dbReference type="Pfam" id="PF07475"/>
    </source>
</evidence>
<evidence type="ECO:0000313" key="2">
    <source>
        <dbReference type="EMBL" id="TRL33936.1"/>
    </source>
</evidence>
<evidence type="ECO:0000313" key="3">
    <source>
        <dbReference type="Proteomes" id="UP000316781"/>
    </source>
</evidence>
<dbReference type="Pfam" id="PF07475">
    <property type="entry name" value="Hpr_kinase_C"/>
    <property type="match status" value="1"/>
</dbReference>
<feature type="domain" description="HPr kinase/phosphorylase C-terminal" evidence="1">
    <location>
        <begin position="13"/>
        <end position="93"/>
    </location>
</feature>
<gene>
    <name evidence="2" type="ORF">FM996_10395</name>
</gene>
<dbReference type="SUPFAM" id="SSF53795">
    <property type="entry name" value="PEP carboxykinase-like"/>
    <property type="match status" value="1"/>
</dbReference>
<dbReference type="Gene3D" id="3.40.50.300">
    <property type="entry name" value="P-loop containing nucleotide triphosphate hydrolases"/>
    <property type="match status" value="1"/>
</dbReference>
<sequence>MTGAPLLQEQAGDRVMIHANALLIGAAGALLRGPSGAGKSGLCLELIDFAQGRGVFARLIGDDRIEIVRRHGRLVARPHPAIAGAIEERGRGVGPTPYEPAGTLRCLVDLRGPRDEAPPRYPQEGEAEAILCGVALPRLAADAREAGATRKIFSFVHQFAAF</sequence>
<proteinExistence type="predicted"/>
<dbReference type="GO" id="GO:0005524">
    <property type="term" value="F:ATP binding"/>
    <property type="evidence" value="ECO:0007669"/>
    <property type="project" value="InterPro"/>
</dbReference>
<accession>A0A549SWD1</accession>
<organism evidence="2 3">
    <name type="scientific">Methylosinus sporium</name>
    <dbReference type="NCBI Taxonomy" id="428"/>
    <lineage>
        <taxon>Bacteria</taxon>
        <taxon>Pseudomonadati</taxon>
        <taxon>Pseudomonadota</taxon>
        <taxon>Alphaproteobacteria</taxon>
        <taxon>Hyphomicrobiales</taxon>
        <taxon>Methylocystaceae</taxon>
        <taxon>Methylosinus</taxon>
    </lineage>
</organism>
<comment type="caution">
    <text evidence="2">The sequence shown here is derived from an EMBL/GenBank/DDBJ whole genome shotgun (WGS) entry which is preliminary data.</text>
</comment>
<dbReference type="AlphaFoldDB" id="A0A549SWD1"/>